<dbReference type="PANTHER" id="PTHR30329">
    <property type="entry name" value="STATOR ELEMENT OF FLAGELLAR MOTOR COMPLEX"/>
    <property type="match status" value="1"/>
</dbReference>
<dbReference type="GO" id="GO:0005886">
    <property type="term" value="C:plasma membrane"/>
    <property type="evidence" value="ECO:0007669"/>
    <property type="project" value="UniProtKB-SubCell"/>
</dbReference>
<reference evidence="10" key="1">
    <citation type="submission" date="2020-10" db="EMBL/GenBank/DDBJ databases">
        <authorList>
            <person name="Gilroy R."/>
        </authorList>
    </citation>
    <scope>NUCLEOTIDE SEQUENCE</scope>
    <source>
        <strain evidence="10">ChiSxjej1B13-7958</strain>
    </source>
</reference>
<comment type="subcellular location">
    <subcellularLocation>
        <location evidence="1">Cell membrane</location>
        <topology evidence="1">Single-pass membrane protein</topology>
    </subcellularLocation>
</comment>
<evidence type="ECO:0000256" key="2">
    <source>
        <dbReference type="ARBA" id="ARBA00008914"/>
    </source>
</evidence>
<evidence type="ECO:0000256" key="8">
    <source>
        <dbReference type="SAM" id="MobiDB-lite"/>
    </source>
</evidence>
<keyword evidence="4" id="KW-0812">Transmembrane</keyword>
<feature type="domain" description="OmpA-like" evidence="9">
    <location>
        <begin position="120"/>
        <end position="245"/>
    </location>
</feature>
<keyword evidence="5" id="KW-1133">Transmembrane helix</keyword>
<dbReference type="Pfam" id="PF13677">
    <property type="entry name" value="MotB_plug"/>
    <property type="match status" value="1"/>
</dbReference>
<evidence type="ECO:0000256" key="7">
    <source>
        <dbReference type="PROSITE-ProRule" id="PRU00473"/>
    </source>
</evidence>
<evidence type="ECO:0000256" key="6">
    <source>
        <dbReference type="ARBA" id="ARBA00023136"/>
    </source>
</evidence>
<keyword evidence="6 7" id="KW-0472">Membrane</keyword>
<dbReference type="PANTHER" id="PTHR30329:SF21">
    <property type="entry name" value="LIPOPROTEIN YIAD-RELATED"/>
    <property type="match status" value="1"/>
</dbReference>
<evidence type="ECO:0000256" key="5">
    <source>
        <dbReference type="ARBA" id="ARBA00022989"/>
    </source>
</evidence>
<dbReference type="InterPro" id="IPR036737">
    <property type="entry name" value="OmpA-like_sf"/>
</dbReference>
<comment type="similarity">
    <text evidence="2">Belongs to the MotB family.</text>
</comment>
<feature type="region of interest" description="Disordered" evidence="8">
    <location>
        <begin position="262"/>
        <end position="297"/>
    </location>
</feature>
<evidence type="ECO:0000256" key="3">
    <source>
        <dbReference type="ARBA" id="ARBA00022475"/>
    </source>
</evidence>
<protein>
    <submittedName>
        <fullName evidence="10">Flagellar motor protein MotB</fullName>
    </submittedName>
</protein>
<dbReference type="AlphaFoldDB" id="A0A9D1AN80"/>
<dbReference type="SUPFAM" id="SSF103088">
    <property type="entry name" value="OmpA-like"/>
    <property type="match status" value="1"/>
</dbReference>
<dbReference type="Pfam" id="PF00691">
    <property type="entry name" value="OmpA"/>
    <property type="match status" value="1"/>
</dbReference>
<evidence type="ECO:0000313" key="10">
    <source>
        <dbReference type="EMBL" id="HIR47135.1"/>
    </source>
</evidence>
<comment type="caution">
    <text evidence="10">The sequence shown here is derived from an EMBL/GenBank/DDBJ whole genome shotgun (WGS) entry which is preliminary data.</text>
</comment>
<dbReference type="InterPro" id="IPR006665">
    <property type="entry name" value="OmpA-like"/>
</dbReference>
<evidence type="ECO:0000259" key="9">
    <source>
        <dbReference type="PROSITE" id="PS51123"/>
    </source>
</evidence>
<accession>A0A9D1AN80</accession>
<name>A0A9D1AN80_9FIRM</name>
<dbReference type="InterPro" id="IPR050330">
    <property type="entry name" value="Bact_OuterMem_StrucFunc"/>
</dbReference>
<proteinExistence type="inferred from homology"/>
<organism evidence="10 11">
    <name type="scientific">Candidatus Caccousia avicola</name>
    <dbReference type="NCBI Taxonomy" id="2840721"/>
    <lineage>
        <taxon>Bacteria</taxon>
        <taxon>Bacillati</taxon>
        <taxon>Bacillota</taxon>
        <taxon>Clostridia</taxon>
        <taxon>Eubacteriales</taxon>
        <taxon>Oscillospiraceae</taxon>
        <taxon>Oscillospiraceae incertae sedis</taxon>
        <taxon>Candidatus Caccousia</taxon>
    </lineage>
</organism>
<keyword evidence="10" id="KW-0966">Cell projection</keyword>
<keyword evidence="10" id="KW-0969">Cilium</keyword>
<dbReference type="CDD" id="cd07185">
    <property type="entry name" value="OmpA_C-like"/>
    <property type="match status" value="1"/>
</dbReference>
<feature type="compositionally biased region" description="Low complexity" evidence="8">
    <location>
        <begin position="264"/>
        <end position="297"/>
    </location>
</feature>
<evidence type="ECO:0000256" key="4">
    <source>
        <dbReference type="ARBA" id="ARBA00022692"/>
    </source>
</evidence>
<dbReference type="EMBL" id="DVGZ01000056">
    <property type="protein sequence ID" value="HIR47135.1"/>
    <property type="molecule type" value="Genomic_DNA"/>
</dbReference>
<gene>
    <name evidence="10" type="ORF">IAB89_05675</name>
</gene>
<dbReference type="Gene3D" id="3.30.1330.60">
    <property type="entry name" value="OmpA-like domain"/>
    <property type="match status" value="1"/>
</dbReference>
<evidence type="ECO:0000313" key="11">
    <source>
        <dbReference type="Proteomes" id="UP000824242"/>
    </source>
</evidence>
<reference evidence="10" key="2">
    <citation type="journal article" date="2021" name="PeerJ">
        <title>Extensive microbial diversity within the chicken gut microbiome revealed by metagenomics and culture.</title>
        <authorList>
            <person name="Gilroy R."/>
            <person name="Ravi A."/>
            <person name="Getino M."/>
            <person name="Pursley I."/>
            <person name="Horton D.L."/>
            <person name="Alikhan N.F."/>
            <person name="Baker D."/>
            <person name="Gharbi K."/>
            <person name="Hall N."/>
            <person name="Watson M."/>
            <person name="Adriaenssens E.M."/>
            <person name="Foster-Nyarko E."/>
            <person name="Jarju S."/>
            <person name="Secka A."/>
            <person name="Antonio M."/>
            <person name="Oren A."/>
            <person name="Chaudhuri R.R."/>
            <person name="La Ragione R."/>
            <person name="Hildebrand F."/>
            <person name="Pallen M.J."/>
        </authorList>
    </citation>
    <scope>NUCLEOTIDE SEQUENCE</scope>
    <source>
        <strain evidence="10">ChiSxjej1B13-7958</strain>
    </source>
</reference>
<evidence type="ECO:0000256" key="1">
    <source>
        <dbReference type="ARBA" id="ARBA00004162"/>
    </source>
</evidence>
<dbReference type="PROSITE" id="PS51123">
    <property type="entry name" value="OMPA_2"/>
    <property type="match status" value="1"/>
</dbReference>
<keyword evidence="3" id="KW-1003">Cell membrane</keyword>
<sequence>MKRSNKGGSGGANWMDTYGDMVTLMLCFFVMLYSMSTMDQQKWEQLVEALNPSSVEDIQNMVQNVPANPSQGDPSDTVSAVIGQLTQEDVEHDLEELYQAILQYVQQSGIGSKVTVGKGSGYVFISFDDTVFFNGDSYQLLDAGKEILDQVGESIREVSASVDEIRVLGHTAQANPNSPNDPTFDRFLASNRATVVTVYLQEKGIVAPSRIVSVGYGQWRPVAQNDTTEGRAVNRRVELIVTGLDLEDGDGDDITKYYTMRGDAGAPAESGAIPPEAASAAPAESSASVSSAPASSG</sequence>
<dbReference type="InterPro" id="IPR025713">
    <property type="entry name" value="MotB-like_N_dom"/>
</dbReference>
<dbReference type="Proteomes" id="UP000824242">
    <property type="component" value="Unassembled WGS sequence"/>
</dbReference>
<keyword evidence="10" id="KW-0282">Flagellum</keyword>